<dbReference type="AlphaFoldDB" id="A0ABD3TW76"/>
<keyword evidence="10" id="KW-1185">Reference proteome</keyword>
<evidence type="ECO:0000313" key="9">
    <source>
        <dbReference type="EMBL" id="KAL3841280.1"/>
    </source>
</evidence>
<evidence type="ECO:0000256" key="5">
    <source>
        <dbReference type="ARBA" id="ARBA00023239"/>
    </source>
</evidence>
<evidence type="ECO:0000256" key="6">
    <source>
        <dbReference type="RuleBase" id="RU367011"/>
    </source>
</evidence>
<feature type="signal peptide" evidence="6">
    <location>
        <begin position="1"/>
        <end position="29"/>
    </location>
</feature>
<dbReference type="EC" id="4.2.1.1" evidence="2 6"/>
<dbReference type="PANTHER" id="PTHR18952:SF271">
    <property type="entry name" value="ALPHA CARBONIC ANHYDRASE 4-RELATED"/>
    <property type="match status" value="1"/>
</dbReference>
<evidence type="ECO:0000256" key="4">
    <source>
        <dbReference type="ARBA" id="ARBA00022833"/>
    </source>
</evidence>
<protein>
    <recommendedName>
        <fullName evidence="2 6">Carbonic anhydrase</fullName>
        <ecNumber evidence="2 6">4.2.1.1</ecNumber>
    </recommendedName>
</protein>
<organism evidence="9 10">
    <name type="scientific">Penstemon smallii</name>
    <dbReference type="NCBI Taxonomy" id="265156"/>
    <lineage>
        <taxon>Eukaryota</taxon>
        <taxon>Viridiplantae</taxon>
        <taxon>Streptophyta</taxon>
        <taxon>Embryophyta</taxon>
        <taxon>Tracheophyta</taxon>
        <taxon>Spermatophyta</taxon>
        <taxon>Magnoliopsida</taxon>
        <taxon>eudicotyledons</taxon>
        <taxon>Gunneridae</taxon>
        <taxon>Pentapetalae</taxon>
        <taxon>asterids</taxon>
        <taxon>lamiids</taxon>
        <taxon>Lamiales</taxon>
        <taxon>Plantaginaceae</taxon>
        <taxon>Cheloneae</taxon>
        <taxon>Penstemon</taxon>
    </lineage>
</organism>
<feature type="region of interest" description="Disordered" evidence="7">
    <location>
        <begin position="253"/>
        <end position="277"/>
    </location>
</feature>
<dbReference type="Gene3D" id="3.10.200.10">
    <property type="entry name" value="Alpha carbonic anhydrase"/>
    <property type="match status" value="1"/>
</dbReference>
<dbReference type="Pfam" id="PF00194">
    <property type="entry name" value="Carb_anhydrase"/>
    <property type="match status" value="1"/>
</dbReference>
<dbReference type="InterPro" id="IPR036398">
    <property type="entry name" value="CA_dom_sf"/>
</dbReference>
<evidence type="ECO:0000313" key="10">
    <source>
        <dbReference type="Proteomes" id="UP001634393"/>
    </source>
</evidence>
<keyword evidence="6" id="KW-0732">Signal</keyword>
<dbReference type="InterPro" id="IPR041891">
    <property type="entry name" value="Alpha_CA_prokaryot-like"/>
</dbReference>
<dbReference type="EMBL" id="JBJXBP010000003">
    <property type="protein sequence ID" value="KAL3841280.1"/>
    <property type="molecule type" value="Genomic_DNA"/>
</dbReference>
<evidence type="ECO:0000256" key="7">
    <source>
        <dbReference type="SAM" id="MobiDB-lite"/>
    </source>
</evidence>
<dbReference type="InterPro" id="IPR018338">
    <property type="entry name" value="Carbonic_anhydrase_a-class_CS"/>
</dbReference>
<keyword evidence="5 6" id="KW-0456">Lyase</keyword>
<feature type="chain" id="PRO_5044534823" description="Carbonic anhydrase" evidence="6">
    <location>
        <begin position="30"/>
        <end position="277"/>
    </location>
</feature>
<feature type="domain" description="Alpha-carbonic anhydrase" evidence="8">
    <location>
        <begin position="36"/>
        <end position="270"/>
    </location>
</feature>
<dbReference type="Proteomes" id="UP001634393">
    <property type="component" value="Unassembled WGS sequence"/>
</dbReference>
<evidence type="ECO:0000259" key="8">
    <source>
        <dbReference type="PROSITE" id="PS51144"/>
    </source>
</evidence>
<dbReference type="GO" id="GO:0008270">
    <property type="term" value="F:zinc ion binding"/>
    <property type="evidence" value="ECO:0007669"/>
    <property type="project" value="UniProtKB-UniRule"/>
</dbReference>
<dbReference type="SUPFAM" id="SSF51069">
    <property type="entry name" value="Carbonic anhydrase"/>
    <property type="match status" value="1"/>
</dbReference>
<evidence type="ECO:0000256" key="3">
    <source>
        <dbReference type="ARBA" id="ARBA00022723"/>
    </source>
</evidence>
<dbReference type="PROSITE" id="PS00162">
    <property type="entry name" value="ALPHA_CA_1"/>
    <property type="match status" value="1"/>
</dbReference>
<dbReference type="PANTHER" id="PTHR18952">
    <property type="entry name" value="CARBONIC ANHYDRASE"/>
    <property type="match status" value="1"/>
</dbReference>
<accession>A0ABD3TW76</accession>
<dbReference type="SMART" id="SM01057">
    <property type="entry name" value="Carb_anhydrase"/>
    <property type="match status" value="1"/>
</dbReference>
<dbReference type="InterPro" id="IPR001148">
    <property type="entry name" value="CA_dom"/>
</dbReference>
<evidence type="ECO:0000256" key="2">
    <source>
        <dbReference type="ARBA" id="ARBA00012925"/>
    </source>
</evidence>
<comment type="catalytic activity">
    <reaction evidence="6">
        <text>hydrogencarbonate + H(+) = CO2 + H2O</text>
        <dbReference type="Rhea" id="RHEA:10748"/>
        <dbReference type="ChEBI" id="CHEBI:15377"/>
        <dbReference type="ChEBI" id="CHEBI:15378"/>
        <dbReference type="ChEBI" id="CHEBI:16526"/>
        <dbReference type="ChEBI" id="CHEBI:17544"/>
        <dbReference type="EC" id="4.2.1.1"/>
    </reaction>
</comment>
<comment type="cofactor">
    <cofactor evidence="1 6">
        <name>Zn(2+)</name>
        <dbReference type="ChEBI" id="CHEBI:29105"/>
    </cofactor>
</comment>
<keyword evidence="4 6" id="KW-0862">Zinc</keyword>
<dbReference type="CDD" id="cd03124">
    <property type="entry name" value="alpha_CA_prokaryotic_like"/>
    <property type="match status" value="1"/>
</dbReference>
<dbReference type="PROSITE" id="PS51144">
    <property type="entry name" value="ALPHA_CA_2"/>
    <property type="match status" value="1"/>
</dbReference>
<comment type="similarity">
    <text evidence="6">Belongs to the alpha-carbonic anhydrase family.</text>
</comment>
<sequence>MGQRFVNSSFIFPLFLLFTSSLFVALINANEVDDEKPFTYMVDKENGPGNWGRVNKSWETCATGKLQSPIDLHNKRVEEVGTVLGSLKRAYKPGRAAIKNRGHDIMVEWKEDVGGVIINGTKYDLKQAHWHTPSEHTVNGKSFKMELHMLHRNALGQNAVIGILYKSGSPDPYLGKFLKKIESSRKEGDEYDVGVVDPLNIKFGSRKYYRYIGSLTVPPCTEGVLWTILKKVRTVSLEQTRALRAAVNDDFENNARPTQNLDGRSVYMYRPHNQQAN</sequence>
<comment type="function">
    <text evidence="6">Reversible hydration of carbon dioxide.</text>
</comment>
<gene>
    <name evidence="9" type="ORF">ACJIZ3_025871</name>
</gene>
<comment type="caution">
    <text evidence="9">The sequence shown here is derived from an EMBL/GenBank/DDBJ whole genome shotgun (WGS) entry which is preliminary data.</text>
</comment>
<reference evidence="9 10" key="1">
    <citation type="submission" date="2024-12" db="EMBL/GenBank/DDBJ databases">
        <title>The unique morphological basis and parallel evolutionary history of personate flowers in Penstemon.</title>
        <authorList>
            <person name="Depatie T.H."/>
            <person name="Wessinger C.A."/>
        </authorList>
    </citation>
    <scope>NUCLEOTIDE SEQUENCE [LARGE SCALE GENOMIC DNA]</scope>
    <source>
        <strain evidence="9">WTNN_2</strain>
        <tissue evidence="9">Leaf</tissue>
    </source>
</reference>
<dbReference type="GO" id="GO:0004089">
    <property type="term" value="F:carbonate dehydratase activity"/>
    <property type="evidence" value="ECO:0007669"/>
    <property type="project" value="UniProtKB-UniRule"/>
</dbReference>
<evidence type="ECO:0000256" key="1">
    <source>
        <dbReference type="ARBA" id="ARBA00001947"/>
    </source>
</evidence>
<name>A0ABD3TW76_9LAMI</name>
<keyword evidence="3 6" id="KW-0479">Metal-binding</keyword>
<proteinExistence type="inferred from homology"/>
<dbReference type="InterPro" id="IPR023561">
    <property type="entry name" value="Carbonic_anhydrase_a-class"/>
</dbReference>